<dbReference type="AlphaFoldDB" id="A0A410DPI4"/>
<dbReference type="KEGG" id="cmah:C1I91_04360"/>
<keyword evidence="3" id="KW-1185">Reference proteome</keyword>
<evidence type="ECO:0000256" key="1">
    <source>
        <dbReference type="SAM" id="Phobius"/>
    </source>
</evidence>
<organism evidence="2 3">
    <name type="scientific">Clostridium manihotivorum</name>
    <dbReference type="NCBI Taxonomy" id="2320868"/>
    <lineage>
        <taxon>Bacteria</taxon>
        <taxon>Bacillati</taxon>
        <taxon>Bacillota</taxon>
        <taxon>Clostridia</taxon>
        <taxon>Eubacteriales</taxon>
        <taxon>Clostridiaceae</taxon>
        <taxon>Clostridium</taxon>
    </lineage>
</organism>
<proteinExistence type="predicted"/>
<gene>
    <name evidence="2" type="ORF">C1I91_04360</name>
</gene>
<feature type="transmembrane region" description="Helical" evidence="1">
    <location>
        <begin position="21"/>
        <end position="50"/>
    </location>
</feature>
<evidence type="ECO:0000313" key="3">
    <source>
        <dbReference type="Proteomes" id="UP000286268"/>
    </source>
</evidence>
<sequence length="59" mass="6649">MLNYKLMHTRGLIMLNAYEKVFIPFIIIILMVGDYLVYSSNVASSLFIVLGDLSPLLSP</sequence>
<dbReference type="RefSeq" id="WP_128211472.1">
    <property type="nucleotide sequence ID" value="NZ_CP025746.1"/>
</dbReference>
<keyword evidence="1" id="KW-0812">Transmembrane</keyword>
<dbReference type="Proteomes" id="UP000286268">
    <property type="component" value="Chromosome"/>
</dbReference>
<keyword evidence="1" id="KW-1133">Transmembrane helix</keyword>
<accession>A0A410DPI4</accession>
<protein>
    <submittedName>
        <fullName evidence="2">Uncharacterized protein</fullName>
    </submittedName>
</protein>
<reference evidence="2 3" key="1">
    <citation type="submission" date="2018-01" db="EMBL/GenBank/DDBJ databases">
        <title>Genome Sequencing and Assembly of Anaerobacter polyendosporus strain CT4.</title>
        <authorList>
            <person name="Tachaapaikoon C."/>
            <person name="Sutheeworapong S."/>
            <person name="Jenjaroenpun P."/>
            <person name="Wongsurawat T."/>
            <person name="Nookeaw I."/>
            <person name="Cheawchanlertfa P."/>
            <person name="Kosugi A."/>
            <person name="Cheevadhanarak S."/>
            <person name="Ratanakhanokchai K."/>
        </authorList>
    </citation>
    <scope>NUCLEOTIDE SEQUENCE [LARGE SCALE GENOMIC DNA]</scope>
    <source>
        <strain evidence="2 3">CT4</strain>
    </source>
</reference>
<evidence type="ECO:0000313" key="2">
    <source>
        <dbReference type="EMBL" id="QAA30960.1"/>
    </source>
</evidence>
<keyword evidence="1" id="KW-0472">Membrane</keyword>
<name>A0A410DPI4_9CLOT</name>
<dbReference type="EMBL" id="CP025746">
    <property type="protein sequence ID" value="QAA30960.1"/>
    <property type="molecule type" value="Genomic_DNA"/>
</dbReference>